<feature type="domain" description="Peptidase M20 dimerisation" evidence="3">
    <location>
        <begin position="186"/>
        <end position="282"/>
    </location>
</feature>
<dbReference type="Pfam" id="PF01546">
    <property type="entry name" value="Peptidase_M20"/>
    <property type="match status" value="1"/>
</dbReference>
<dbReference type="Pfam" id="PF07687">
    <property type="entry name" value="M20_dimer"/>
    <property type="match status" value="1"/>
</dbReference>
<dbReference type="AlphaFoldDB" id="A0A7Y6RF48"/>
<proteinExistence type="predicted"/>
<comment type="cofactor">
    <cofactor evidence="2">
        <name>Mn(2+)</name>
        <dbReference type="ChEBI" id="CHEBI:29035"/>
    </cofactor>
    <text evidence="2">The Mn(2+) ion enhances activity.</text>
</comment>
<gene>
    <name evidence="4" type="ORF">HUO07_16790</name>
</gene>
<evidence type="ECO:0000256" key="2">
    <source>
        <dbReference type="PIRSR" id="PIRSR005962-1"/>
    </source>
</evidence>
<dbReference type="GO" id="GO:0016787">
    <property type="term" value="F:hydrolase activity"/>
    <property type="evidence" value="ECO:0007669"/>
    <property type="project" value="UniProtKB-KW"/>
</dbReference>
<sequence>MITKINNLNELIRFRQDLHRWPELGFAEHETSRKIAAHLEALGVEYVGSVGGTGIVAKVVGTGDNHRMASVGLRADMDALPLEEHSGVQHSSANPGCMHACGHDGHSTMLLGAIEHLQANNDFSGTVYFVFQPAEEGVGGGKAMINDGLFERFPINEIYGLHNWPDLPVGKFGLLEGPIMASGDKFDITINGRGGHGGLNPHGCIDPIRIAAELINKAHTIVSREIDPLSPAVLSICAIQAGSMSGFNVIPHTATMTGTIRAIDEEAGDIVRGALKRVCDSLEHYYEIKIDLIIDNKFLATVNEADAVKTARGVIRSCFGEDALQQNYKPSMASEDFSYMLVERPGAYVHLGAGDKDHTHGLHSQKYDFNDSIIPHGIVFLANVALASLDKQNAG</sequence>
<keyword evidence="1 4" id="KW-0378">Hydrolase</keyword>
<feature type="binding site" evidence="2">
    <location>
        <position position="103"/>
    </location>
    <ligand>
        <name>Mn(2+)</name>
        <dbReference type="ChEBI" id="CHEBI:29035"/>
        <label>2</label>
    </ligand>
</feature>
<dbReference type="EMBL" id="JABWCV010000023">
    <property type="protein sequence ID" value="NVF15813.1"/>
    <property type="molecule type" value="Genomic_DNA"/>
</dbReference>
<dbReference type="SUPFAM" id="SSF53187">
    <property type="entry name" value="Zn-dependent exopeptidases"/>
    <property type="match status" value="1"/>
</dbReference>
<dbReference type="PANTHER" id="PTHR11014">
    <property type="entry name" value="PEPTIDASE M20 FAMILY MEMBER"/>
    <property type="match status" value="1"/>
</dbReference>
<dbReference type="InterPro" id="IPR036264">
    <property type="entry name" value="Bact_exopeptidase_dim_dom"/>
</dbReference>
<dbReference type="Gene3D" id="3.40.630.10">
    <property type="entry name" value="Zn peptidases"/>
    <property type="match status" value="1"/>
</dbReference>
<dbReference type="Proteomes" id="UP000589984">
    <property type="component" value="Unassembled WGS sequence"/>
</dbReference>
<name>A0A7Y6RF48_9GAMM</name>
<evidence type="ECO:0000259" key="3">
    <source>
        <dbReference type="Pfam" id="PF07687"/>
    </source>
</evidence>
<feature type="binding site" evidence="2">
    <location>
        <position position="136"/>
    </location>
    <ligand>
        <name>Mn(2+)</name>
        <dbReference type="ChEBI" id="CHEBI:29035"/>
        <label>2</label>
    </ligand>
</feature>
<dbReference type="GO" id="GO:0046872">
    <property type="term" value="F:metal ion binding"/>
    <property type="evidence" value="ECO:0007669"/>
    <property type="project" value="UniProtKB-KW"/>
</dbReference>
<dbReference type="PIRSF" id="PIRSF005962">
    <property type="entry name" value="Pept_M20D_amidohydro"/>
    <property type="match status" value="1"/>
</dbReference>
<evidence type="ECO:0000313" key="5">
    <source>
        <dbReference type="Proteomes" id="UP000589984"/>
    </source>
</evidence>
<comment type="caution">
    <text evidence="4">The sequence shown here is derived from an EMBL/GenBank/DDBJ whole genome shotgun (WGS) entry which is preliminary data.</text>
</comment>
<reference evidence="4 5" key="1">
    <citation type="submission" date="2020-06" db="EMBL/GenBank/DDBJ databases">
        <title>Halomonas sp. QX-1 draft genome sequence.</title>
        <authorList>
            <person name="Qiu X."/>
        </authorList>
    </citation>
    <scope>NUCLEOTIDE SEQUENCE [LARGE SCALE GENOMIC DNA]</scope>
    <source>
        <strain evidence="4 5">QX-1</strain>
    </source>
</reference>
<keyword evidence="2" id="KW-0479">Metal-binding</keyword>
<dbReference type="Gene3D" id="3.30.70.360">
    <property type="match status" value="1"/>
</dbReference>
<accession>A0A7Y6RF48</accession>
<dbReference type="InterPro" id="IPR002933">
    <property type="entry name" value="Peptidase_M20"/>
</dbReference>
<organism evidence="4 5">
    <name type="scientific">Vreelandella maris</name>
    <dbReference type="NCBI Taxonomy" id="2729617"/>
    <lineage>
        <taxon>Bacteria</taxon>
        <taxon>Pseudomonadati</taxon>
        <taxon>Pseudomonadota</taxon>
        <taxon>Gammaproteobacteria</taxon>
        <taxon>Oceanospirillales</taxon>
        <taxon>Halomonadaceae</taxon>
        <taxon>Vreelandella</taxon>
    </lineage>
</organism>
<dbReference type="PANTHER" id="PTHR11014:SF63">
    <property type="entry name" value="METALLOPEPTIDASE, PUTATIVE (AFU_ORTHOLOGUE AFUA_6G09600)-RELATED"/>
    <property type="match status" value="1"/>
</dbReference>
<dbReference type="InterPro" id="IPR017439">
    <property type="entry name" value="Amidohydrolase"/>
</dbReference>
<dbReference type="RefSeq" id="WP_176304511.1">
    <property type="nucleotide sequence ID" value="NZ_JABWCV010000023.1"/>
</dbReference>
<keyword evidence="5" id="KW-1185">Reference proteome</keyword>
<evidence type="ECO:0000256" key="1">
    <source>
        <dbReference type="ARBA" id="ARBA00022801"/>
    </source>
</evidence>
<dbReference type="NCBIfam" id="TIGR01891">
    <property type="entry name" value="amidohydrolases"/>
    <property type="match status" value="1"/>
</dbReference>
<feature type="binding site" evidence="2">
    <location>
        <position position="162"/>
    </location>
    <ligand>
        <name>Mn(2+)</name>
        <dbReference type="ChEBI" id="CHEBI:29035"/>
        <label>2</label>
    </ligand>
</feature>
<keyword evidence="2" id="KW-0464">Manganese</keyword>
<feature type="binding site" evidence="2">
    <location>
        <position position="101"/>
    </location>
    <ligand>
        <name>Mn(2+)</name>
        <dbReference type="ChEBI" id="CHEBI:29035"/>
        <label>2</label>
    </ligand>
</feature>
<evidence type="ECO:0000313" key="4">
    <source>
        <dbReference type="EMBL" id="NVF15813.1"/>
    </source>
</evidence>
<feature type="binding site" evidence="2">
    <location>
        <position position="363"/>
    </location>
    <ligand>
        <name>Mn(2+)</name>
        <dbReference type="ChEBI" id="CHEBI:29035"/>
        <label>2</label>
    </ligand>
</feature>
<dbReference type="InterPro" id="IPR011650">
    <property type="entry name" value="Peptidase_M20_dimer"/>
</dbReference>
<dbReference type="SUPFAM" id="SSF55031">
    <property type="entry name" value="Bacterial exopeptidase dimerisation domain"/>
    <property type="match status" value="1"/>
</dbReference>
<protein>
    <submittedName>
        <fullName evidence="4">Amidohydrolase</fullName>
    </submittedName>
</protein>